<dbReference type="Proteomes" id="UP001501565">
    <property type="component" value="Unassembled WGS sequence"/>
</dbReference>
<sequence>MMSETIQLDLPKLPSTLNLYRKALLARGHGSRLSPELPNIELSVKRIRMDKKKVSEYATLCGYKFDGKHVPLTYLHLPAFNLHLELMVNKKFPLPVMGLVHIKNVIKTERSIQINELLDYRVFIADSRQTDKGFEFDIVTEVMSGQEHVWQSCSTLLYRNTKPVKATSKAKSHGSTYLYRQEWYLPENLGRKYAQISGDSNPIHLHSLSARLFGFKQAIAHGMWSKAKSVACLQPLLKTDAITVTVFFKQPIYLPSRALLHYQADEDSISFDVRNVQGDKLHMNGVIELNK</sequence>
<evidence type="ECO:0000259" key="1">
    <source>
        <dbReference type="Pfam" id="PF01575"/>
    </source>
</evidence>
<keyword evidence="3" id="KW-1185">Reference proteome</keyword>
<dbReference type="Gene3D" id="3.10.129.10">
    <property type="entry name" value="Hotdog Thioesterase"/>
    <property type="match status" value="1"/>
</dbReference>
<dbReference type="InterPro" id="IPR003965">
    <property type="entry name" value="Fatty_acid_synthase"/>
</dbReference>
<reference evidence="3" key="1">
    <citation type="journal article" date="2019" name="Int. J. Syst. Evol. Microbiol.">
        <title>The Global Catalogue of Microorganisms (GCM) 10K type strain sequencing project: providing services to taxonomists for standard genome sequencing and annotation.</title>
        <authorList>
            <consortium name="The Broad Institute Genomics Platform"/>
            <consortium name="The Broad Institute Genome Sequencing Center for Infectious Disease"/>
            <person name="Wu L."/>
            <person name="Ma J."/>
        </authorList>
    </citation>
    <scope>NUCLEOTIDE SEQUENCE [LARGE SCALE GENOMIC DNA]</scope>
    <source>
        <strain evidence="3">JCM 17551</strain>
    </source>
</reference>
<dbReference type="Pfam" id="PF01575">
    <property type="entry name" value="MaoC_dehydratas"/>
    <property type="match status" value="1"/>
</dbReference>
<feature type="domain" description="MaoC-like" evidence="1">
    <location>
        <begin position="171"/>
        <end position="278"/>
    </location>
</feature>
<dbReference type="PRINTS" id="PR01483">
    <property type="entry name" value="FASYNTHASE"/>
</dbReference>
<organism evidence="2 3">
    <name type="scientific">Litoribacillus peritrichatus</name>
    <dbReference type="NCBI Taxonomy" id="718191"/>
    <lineage>
        <taxon>Bacteria</taxon>
        <taxon>Pseudomonadati</taxon>
        <taxon>Pseudomonadota</taxon>
        <taxon>Gammaproteobacteria</taxon>
        <taxon>Oceanospirillales</taxon>
        <taxon>Oceanospirillaceae</taxon>
        <taxon>Litoribacillus</taxon>
    </lineage>
</organism>
<protein>
    <submittedName>
        <fullName evidence="2">MaoC/PaaZ C-terminal domain-containing protein</fullName>
    </submittedName>
</protein>
<accession>A0ABP7MDC3</accession>
<name>A0ABP7MDC3_9GAMM</name>
<dbReference type="RefSeq" id="WP_344796851.1">
    <property type="nucleotide sequence ID" value="NZ_BAABBN010000004.1"/>
</dbReference>
<dbReference type="InterPro" id="IPR029069">
    <property type="entry name" value="HotDog_dom_sf"/>
</dbReference>
<proteinExistence type="predicted"/>
<dbReference type="EMBL" id="BAABBN010000004">
    <property type="protein sequence ID" value="GAA3919633.1"/>
    <property type="molecule type" value="Genomic_DNA"/>
</dbReference>
<comment type="caution">
    <text evidence="2">The sequence shown here is derived from an EMBL/GenBank/DDBJ whole genome shotgun (WGS) entry which is preliminary data.</text>
</comment>
<dbReference type="PANTHER" id="PTHR43841:SF3">
    <property type="entry name" value="(3R)-HYDROXYACYL-ACP DEHYDRATASE SUBUNIT HADB"/>
    <property type="match status" value="1"/>
</dbReference>
<gene>
    <name evidence="2" type="ORF">GCM10022277_13870</name>
</gene>
<evidence type="ECO:0000313" key="2">
    <source>
        <dbReference type="EMBL" id="GAA3919633.1"/>
    </source>
</evidence>
<dbReference type="SUPFAM" id="SSF54637">
    <property type="entry name" value="Thioesterase/thiol ester dehydrase-isomerase"/>
    <property type="match status" value="2"/>
</dbReference>
<dbReference type="InterPro" id="IPR002539">
    <property type="entry name" value="MaoC-like_dom"/>
</dbReference>
<evidence type="ECO:0000313" key="3">
    <source>
        <dbReference type="Proteomes" id="UP001501565"/>
    </source>
</evidence>
<dbReference type="PANTHER" id="PTHR43841">
    <property type="entry name" value="3-HYDROXYACYL-THIOESTER DEHYDRATASE HTDX-RELATED"/>
    <property type="match status" value="1"/>
</dbReference>